<dbReference type="OrthoDB" id="4587355at2759"/>
<dbReference type="InParanoid" id="G2Q247"/>
<organism evidence="1 2">
    <name type="scientific">Thermothelomyces thermophilus (strain ATCC 42464 / BCRC 31852 / DSM 1799)</name>
    <name type="common">Sporotrichum thermophile</name>
    <dbReference type="NCBI Taxonomy" id="573729"/>
    <lineage>
        <taxon>Eukaryota</taxon>
        <taxon>Fungi</taxon>
        <taxon>Dikarya</taxon>
        <taxon>Ascomycota</taxon>
        <taxon>Pezizomycotina</taxon>
        <taxon>Sordariomycetes</taxon>
        <taxon>Sordariomycetidae</taxon>
        <taxon>Sordariales</taxon>
        <taxon>Chaetomiaceae</taxon>
        <taxon>Thermothelomyces</taxon>
    </lineage>
</organism>
<dbReference type="AlphaFoldDB" id="G2Q247"/>
<evidence type="ECO:0000313" key="2">
    <source>
        <dbReference type="Proteomes" id="UP000007322"/>
    </source>
</evidence>
<dbReference type="EMBL" id="CP003002">
    <property type="protein sequence ID" value="AEO55080.1"/>
    <property type="molecule type" value="Genomic_DNA"/>
</dbReference>
<dbReference type="HOGENOM" id="CLU_1595695_0_0_1"/>
<reference evidence="1 2" key="1">
    <citation type="journal article" date="2011" name="Nat. Biotechnol.">
        <title>Comparative genomic analysis of the thermophilic biomass-degrading fungi Myceliophthora thermophila and Thielavia terrestris.</title>
        <authorList>
            <person name="Berka R.M."/>
            <person name="Grigoriev I.V."/>
            <person name="Otillar R."/>
            <person name="Salamov A."/>
            <person name="Grimwood J."/>
            <person name="Reid I."/>
            <person name="Ishmael N."/>
            <person name="John T."/>
            <person name="Darmond C."/>
            <person name="Moisan M.-C."/>
            <person name="Henrissat B."/>
            <person name="Coutinho P.M."/>
            <person name="Lombard V."/>
            <person name="Natvig D.O."/>
            <person name="Lindquist E."/>
            <person name="Schmutz J."/>
            <person name="Lucas S."/>
            <person name="Harris P."/>
            <person name="Powlowski J."/>
            <person name="Bellemare A."/>
            <person name="Taylor D."/>
            <person name="Butler G."/>
            <person name="de Vries R.P."/>
            <person name="Allijn I.E."/>
            <person name="van den Brink J."/>
            <person name="Ushinsky S."/>
            <person name="Storms R."/>
            <person name="Powell A.J."/>
            <person name="Paulsen I.T."/>
            <person name="Elbourne L.D.H."/>
            <person name="Baker S.E."/>
            <person name="Magnuson J."/>
            <person name="LaBoissiere S."/>
            <person name="Clutterbuck A.J."/>
            <person name="Martinez D."/>
            <person name="Wogulis M."/>
            <person name="de Leon A.L."/>
            <person name="Rey M.W."/>
            <person name="Tsang A."/>
        </authorList>
    </citation>
    <scope>NUCLEOTIDE SEQUENCE [LARGE SCALE GENOMIC DNA]</scope>
    <source>
        <strain evidence="2">ATCC 42464 / BCRC 31852 / DSM 1799</strain>
    </source>
</reference>
<keyword evidence="2" id="KW-1185">Reference proteome</keyword>
<dbReference type="GeneID" id="11508309"/>
<name>G2Q247_THET4</name>
<evidence type="ECO:0000313" key="1">
    <source>
        <dbReference type="EMBL" id="AEO55080.1"/>
    </source>
</evidence>
<dbReference type="eggNOG" id="ENOG502STI1">
    <property type="taxonomic scope" value="Eukaryota"/>
</dbReference>
<dbReference type="Proteomes" id="UP000007322">
    <property type="component" value="Chromosome 1"/>
</dbReference>
<protein>
    <submittedName>
        <fullName evidence="1">Uncharacterized protein</fullName>
    </submittedName>
</protein>
<accession>G2Q247</accession>
<dbReference type="OMA" id="QEWTEDT"/>
<sequence length="167" mass="19046">MPDADDNRNYHHKPRRSQRPRIHFLLRWHLVHSETQPLTDWTTVEPAIDDNLKASASETSFHLSVVAEHQAENEPKHWCLFSHIPSEMGTGPGQLWQVTGDAELMHFEHATGVDKLSSPDFAWHQVLNNDLSAAQLARFDAIAREEKPPSAPNRAAVELRKLVELIR</sequence>
<dbReference type="InterPro" id="IPR046670">
    <property type="entry name" value="DUF6540"/>
</dbReference>
<gene>
    <name evidence="1" type="ORF">MYCTH_2107761</name>
</gene>
<dbReference type="KEGG" id="mtm:MYCTH_2107761"/>
<proteinExistence type="predicted"/>
<dbReference type="VEuPathDB" id="FungiDB:MYCTH_2107761"/>
<dbReference type="RefSeq" id="XP_003660325.1">
    <property type="nucleotide sequence ID" value="XM_003660277.1"/>
</dbReference>
<dbReference type="Pfam" id="PF20174">
    <property type="entry name" value="DUF6540"/>
    <property type="match status" value="1"/>
</dbReference>